<feature type="compositionally biased region" description="Basic residues" evidence="1">
    <location>
        <begin position="34"/>
        <end position="44"/>
    </location>
</feature>
<evidence type="ECO:0000256" key="1">
    <source>
        <dbReference type="SAM" id="MobiDB-lite"/>
    </source>
</evidence>
<organism evidence="2">
    <name type="scientific">Rothia mucilaginosa</name>
    <dbReference type="NCBI Taxonomy" id="43675"/>
    <lineage>
        <taxon>Bacteria</taxon>
        <taxon>Bacillati</taxon>
        <taxon>Actinomycetota</taxon>
        <taxon>Actinomycetes</taxon>
        <taxon>Micrococcales</taxon>
        <taxon>Micrococcaceae</taxon>
        <taxon>Rothia</taxon>
    </lineage>
</organism>
<evidence type="ECO:0000313" key="2">
    <source>
        <dbReference type="EMBL" id="BAS20365.1"/>
    </source>
</evidence>
<name>A0A0K2RZZ3_9MICC</name>
<reference evidence="3" key="1">
    <citation type="submission" date="2015-08" db="EMBL/GenBank/DDBJ databases">
        <title>Complete genome sequence of Rothia mucilaginosa strain NUM-Rm6536.</title>
        <authorList>
            <person name="Nambu T."/>
        </authorList>
    </citation>
    <scope>NUCLEOTIDE SEQUENCE [LARGE SCALE GENOMIC DNA]</scope>
    <source>
        <strain evidence="3">NUM-Rm6536</strain>
    </source>
</reference>
<evidence type="ECO:0000313" key="3">
    <source>
        <dbReference type="Proteomes" id="UP000066203"/>
    </source>
</evidence>
<dbReference type="AlphaFoldDB" id="A0A0K2RZZ3"/>
<feature type="compositionally biased region" description="Polar residues" evidence="1">
    <location>
        <begin position="14"/>
        <end position="27"/>
    </location>
</feature>
<dbReference type="EMBL" id="AP014938">
    <property type="protein sequence ID" value="BAS20365.1"/>
    <property type="molecule type" value="Genomic_DNA"/>
</dbReference>
<proteinExistence type="predicted"/>
<sequence length="44" mass="4968">MARSPVHPHESVTCAYTNQHSSVNQRLNPAPASRKVKPRPHSHR</sequence>
<feature type="region of interest" description="Disordered" evidence="1">
    <location>
        <begin position="1"/>
        <end position="44"/>
    </location>
</feature>
<dbReference type="PATRIC" id="fig|43675.28.peg.1150"/>
<protein>
    <submittedName>
        <fullName evidence="2">Uncharacterized protein</fullName>
    </submittedName>
</protein>
<dbReference type="Proteomes" id="UP000066203">
    <property type="component" value="Chromosome"/>
</dbReference>
<gene>
    <name evidence="2" type="ORF">RM6536_1118</name>
</gene>
<accession>A0A0K2RZZ3</accession>